<keyword evidence="3" id="KW-1185">Reference proteome</keyword>
<reference evidence="3" key="1">
    <citation type="submission" date="2017-01" db="EMBL/GenBank/DDBJ databases">
        <authorList>
            <person name="Wang Y."/>
            <person name="White M."/>
            <person name="Kvist S."/>
            <person name="Moncalvo J.-M."/>
        </authorList>
    </citation>
    <scope>NUCLEOTIDE SEQUENCE [LARGE SCALE GENOMIC DNA]</scope>
    <source>
        <strain evidence="3">ID-206-W2</strain>
    </source>
</reference>
<dbReference type="OrthoDB" id="1434354at2759"/>
<gene>
    <name evidence="2" type="ORF">AYI69_g5589</name>
</gene>
<evidence type="ECO:0000313" key="2">
    <source>
        <dbReference type="EMBL" id="OMJ21984.1"/>
    </source>
</evidence>
<comment type="caution">
    <text evidence="2">The sequence shown here is derived from an EMBL/GenBank/DDBJ whole genome shotgun (WGS) entry which is preliminary data.</text>
</comment>
<dbReference type="PANTHER" id="PTHR45657">
    <property type="entry name" value="CRAL-TRIO DOMAIN-CONTAINING PROTEIN YKL091C-RELATED"/>
    <property type="match status" value="1"/>
</dbReference>
<dbReference type="AlphaFoldDB" id="A0A1R1Y5F0"/>
<evidence type="ECO:0000313" key="3">
    <source>
        <dbReference type="Proteomes" id="UP000187429"/>
    </source>
</evidence>
<name>A0A1R1Y5F0_9FUNG</name>
<accession>A0A1R1Y5F0</accession>
<feature type="domain" description="CRAL-TRIO" evidence="1">
    <location>
        <begin position="86"/>
        <end position="276"/>
    </location>
</feature>
<dbReference type="SMART" id="SM00516">
    <property type="entry name" value="SEC14"/>
    <property type="match status" value="1"/>
</dbReference>
<evidence type="ECO:0000259" key="1">
    <source>
        <dbReference type="PROSITE" id="PS50191"/>
    </source>
</evidence>
<dbReference type="PANTHER" id="PTHR45657:SF1">
    <property type="entry name" value="CRAL-TRIO DOMAIN-CONTAINING PROTEIN YKL091C-RELATED"/>
    <property type="match status" value="1"/>
</dbReference>
<proteinExistence type="predicted"/>
<sequence>MENLDNISPERQAEVIDSVRAALDPKISEYCSNSEKIKEMIDAWYKWRIDDKIDQFLIPKPDNNCPIPYPIRGYEHFSDSNLTAGKDVQDSMLRMNSLFGGGCWHKADKNGNPVYIDRLVIFNYSYTHGAYDIPGIPKKITISELLENHYLLQEFCLNSIMPSCSKTSGKEITKQTVIFDLNGIGLSSLNRSALNMLKEMLKNDQLYFPESMIHTFFINAPSYFITIWSAVKGFVDPRVISKITFVKKGETGEVLLKYIDADNLPAMYGGKCHCSHMPGGCVPSPPKRNYIDLPRAAYTNLSHRSTLDYDNSAFSSTFSPPQIESQSPKVVEKSGWFGSKKTVVVEPADRYVVVYFSTSGGRGIVFESLWKSTTPTEDSEPKLLYPEILFESHRSPTILEIKLPNDLPAGEMVLNFRLPRADEGASILPTLEESKTPITLEYEVMMESDILKKYELQPVDRSI</sequence>
<dbReference type="PROSITE" id="PS50191">
    <property type="entry name" value="CRAL_TRIO"/>
    <property type="match status" value="1"/>
</dbReference>
<dbReference type="Gene3D" id="3.40.525.10">
    <property type="entry name" value="CRAL-TRIO lipid binding domain"/>
    <property type="match status" value="1"/>
</dbReference>
<protein>
    <submittedName>
        <fullName evidence="2">Phosphatidylinositol/phosphatidylcholine transfer protein SFH3</fullName>
    </submittedName>
</protein>
<dbReference type="Proteomes" id="UP000187429">
    <property type="component" value="Unassembled WGS sequence"/>
</dbReference>
<dbReference type="SUPFAM" id="SSF52087">
    <property type="entry name" value="CRAL/TRIO domain"/>
    <property type="match status" value="1"/>
</dbReference>
<dbReference type="InterPro" id="IPR051026">
    <property type="entry name" value="PI/PC_transfer"/>
</dbReference>
<dbReference type="Pfam" id="PF00650">
    <property type="entry name" value="CRAL_TRIO"/>
    <property type="match status" value="1"/>
</dbReference>
<dbReference type="EMBL" id="LSSM01002367">
    <property type="protein sequence ID" value="OMJ21984.1"/>
    <property type="molecule type" value="Genomic_DNA"/>
</dbReference>
<dbReference type="InterPro" id="IPR001251">
    <property type="entry name" value="CRAL-TRIO_dom"/>
</dbReference>
<dbReference type="InterPro" id="IPR036865">
    <property type="entry name" value="CRAL-TRIO_dom_sf"/>
</dbReference>
<organism evidence="2 3">
    <name type="scientific">Smittium culicis</name>
    <dbReference type="NCBI Taxonomy" id="133412"/>
    <lineage>
        <taxon>Eukaryota</taxon>
        <taxon>Fungi</taxon>
        <taxon>Fungi incertae sedis</taxon>
        <taxon>Zoopagomycota</taxon>
        <taxon>Kickxellomycotina</taxon>
        <taxon>Harpellomycetes</taxon>
        <taxon>Harpellales</taxon>
        <taxon>Legeriomycetaceae</taxon>
        <taxon>Smittium</taxon>
    </lineage>
</organism>
<dbReference type="CDD" id="cd00170">
    <property type="entry name" value="SEC14"/>
    <property type="match status" value="1"/>
</dbReference>